<accession>A0A822ZX80</accession>
<dbReference type="Proteomes" id="UP000607653">
    <property type="component" value="Unassembled WGS sequence"/>
</dbReference>
<protein>
    <submittedName>
        <fullName evidence="1">Uncharacterized protein</fullName>
    </submittedName>
</protein>
<gene>
    <name evidence="1" type="ORF">HUJ06_019047</name>
</gene>
<organism evidence="1 2">
    <name type="scientific">Nelumbo nucifera</name>
    <name type="common">Sacred lotus</name>
    <dbReference type="NCBI Taxonomy" id="4432"/>
    <lineage>
        <taxon>Eukaryota</taxon>
        <taxon>Viridiplantae</taxon>
        <taxon>Streptophyta</taxon>
        <taxon>Embryophyta</taxon>
        <taxon>Tracheophyta</taxon>
        <taxon>Spermatophyta</taxon>
        <taxon>Magnoliopsida</taxon>
        <taxon>Proteales</taxon>
        <taxon>Nelumbonaceae</taxon>
        <taxon>Nelumbo</taxon>
    </lineage>
</organism>
<dbReference type="AlphaFoldDB" id="A0A822ZX80"/>
<dbReference type="EMBL" id="DUZY01000008">
    <property type="protein sequence ID" value="DAD49110.1"/>
    <property type="molecule type" value="Genomic_DNA"/>
</dbReference>
<evidence type="ECO:0000313" key="1">
    <source>
        <dbReference type="EMBL" id="DAD49110.1"/>
    </source>
</evidence>
<name>A0A822ZX80_NELNU</name>
<keyword evidence="2" id="KW-1185">Reference proteome</keyword>
<evidence type="ECO:0000313" key="2">
    <source>
        <dbReference type="Proteomes" id="UP000607653"/>
    </source>
</evidence>
<sequence length="92" mass="10094">METIKKPHSHVDLEEGGHCRFVVASNSRSEGSICFSIGRGIPNLVHSVKVDKDCMVCHLRSKSTNDEFEISIESGCSCKDDLATTHKKCTDA</sequence>
<comment type="caution">
    <text evidence="1">The sequence shown here is derived from an EMBL/GenBank/DDBJ whole genome shotgun (WGS) entry which is preliminary data.</text>
</comment>
<reference evidence="1 2" key="1">
    <citation type="journal article" date="2020" name="Mol. Biol. Evol.">
        <title>Distinct Expression and Methylation Patterns for Genes with Different Fates following a Single Whole-Genome Duplication in Flowering Plants.</title>
        <authorList>
            <person name="Shi T."/>
            <person name="Rahmani R.S."/>
            <person name="Gugger P.F."/>
            <person name="Wang M."/>
            <person name="Li H."/>
            <person name="Zhang Y."/>
            <person name="Li Z."/>
            <person name="Wang Q."/>
            <person name="Van de Peer Y."/>
            <person name="Marchal K."/>
            <person name="Chen J."/>
        </authorList>
    </citation>
    <scope>NUCLEOTIDE SEQUENCE [LARGE SCALE GENOMIC DNA]</scope>
    <source>
        <tissue evidence="1">Leaf</tissue>
    </source>
</reference>
<proteinExistence type="predicted"/>